<dbReference type="Proteomes" id="UP001485043">
    <property type="component" value="Unassembled WGS sequence"/>
</dbReference>
<evidence type="ECO:0000313" key="2">
    <source>
        <dbReference type="Proteomes" id="UP001485043"/>
    </source>
</evidence>
<dbReference type="GO" id="GO:0010020">
    <property type="term" value="P:chloroplast fission"/>
    <property type="evidence" value="ECO:0007669"/>
    <property type="project" value="TreeGrafter"/>
</dbReference>
<proteinExistence type="predicted"/>
<protein>
    <submittedName>
        <fullName evidence="1">Uncharacterized protein</fullName>
    </submittedName>
</protein>
<reference evidence="1 2" key="1">
    <citation type="journal article" date="2024" name="Nat. Commun.">
        <title>Phylogenomics reveals the evolutionary origins of lichenization in chlorophyte algae.</title>
        <authorList>
            <person name="Puginier C."/>
            <person name="Libourel C."/>
            <person name="Otte J."/>
            <person name="Skaloud P."/>
            <person name="Haon M."/>
            <person name="Grisel S."/>
            <person name="Petersen M."/>
            <person name="Berrin J.G."/>
            <person name="Delaux P.M."/>
            <person name="Dal Grande F."/>
            <person name="Keller J."/>
        </authorList>
    </citation>
    <scope>NUCLEOTIDE SEQUENCE [LARGE SCALE GENOMIC DNA]</scope>
    <source>
        <strain evidence="1 2">SAG 2523</strain>
    </source>
</reference>
<dbReference type="PANTHER" id="PTHR33219">
    <property type="entry name" value="YLMG HOMOLOG PROTEIN 2, CHLOROPLASTIC"/>
    <property type="match status" value="1"/>
</dbReference>
<gene>
    <name evidence="1" type="ORF">WJX84_005848</name>
</gene>
<dbReference type="EMBL" id="JALJOV010000931">
    <property type="protein sequence ID" value="KAK9858399.1"/>
    <property type="molecule type" value="Genomic_DNA"/>
</dbReference>
<dbReference type="AlphaFoldDB" id="A0AAW1SVL2"/>
<sequence>MPLEQIRQGRSAITDLALGLQQNLEGFQQSACASRARLQQSLSQQQQQSSKRDLERIYGKSDPLAALIPGNSVAEQVLTSGFSSTLSLYNTAIIGRLLLTWFPNPPAAIANPLSTLCDPYLNLFRGLIPPIGGTLDCRQSWPWWYWICSPTQQEPCQQRWVQMASWP</sequence>
<dbReference type="PANTHER" id="PTHR33219:SF14">
    <property type="entry name" value="PROTEIN COFACTOR ASSEMBLY OF COMPLEX C SUBUNIT B CCB3, CHLOROPLASTIC-RELATED"/>
    <property type="match status" value="1"/>
</dbReference>
<dbReference type="GO" id="GO:0016020">
    <property type="term" value="C:membrane"/>
    <property type="evidence" value="ECO:0007669"/>
    <property type="project" value="InterPro"/>
</dbReference>
<organism evidence="1 2">
    <name type="scientific">Apatococcus fuscideae</name>
    <dbReference type="NCBI Taxonomy" id="2026836"/>
    <lineage>
        <taxon>Eukaryota</taxon>
        <taxon>Viridiplantae</taxon>
        <taxon>Chlorophyta</taxon>
        <taxon>core chlorophytes</taxon>
        <taxon>Trebouxiophyceae</taxon>
        <taxon>Chlorellales</taxon>
        <taxon>Chlorellaceae</taxon>
        <taxon>Apatococcus</taxon>
    </lineage>
</organism>
<dbReference type="Pfam" id="PF02325">
    <property type="entry name" value="CCB3_YggT"/>
    <property type="match status" value="1"/>
</dbReference>
<accession>A0AAW1SVL2</accession>
<dbReference type="InterPro" id="IPR003425">
    <property type="entry name" value="CCB3/YggT"/>
</dbReference>
<keyword evidence="2" id="KW-1185">Reference proteome</keyword>
<name>A0AAW1SVL2_9CHLO</name>
<evidence type="ECO:0000313" key="1">
    <source>
        <dbReference type="EMBL" id="KAK9858399.1"/>
    </source>
</evidence>
<comment type="caution">
    <text evidence="1">The sequence shown here is derived from an EMBL/GenBank/DDBJ whole genome shotgun (WGS) entry which is preliminary data.</text>
</comment>